<dbReference type="PANTHER" id="PTHR47843">
    <property type="entry name" value="BTB DOMAIN-CONTAINING PROTEIN-RELATED"/>
    <property type="match status" value="1"/>
</dbReference>
<dbReference type="InterPro" id="IPR011333">
    <property type="entry name" value="SKP1/BTB/POZ_sf"/>
</dbReference>
<organism evidence="3 4">
    <name type="scientific">Cladorrhinum samala</name>
    <dbReference type="NCBI Taxonomy" id="585594"/>
    <lineage>
        <taxon>Eukaryota</taxon>
        <taxon>Fungi</taxon>
        <taxon>Dikarya</taxon>
        <taxon>Ascomycota</taxon>
        <taxon>Pezizomycotina</taxon>
        <taxon>Sordariomycetes</taxon>
        <taxon>Sordariomycetidae</taxon>
        <taxon>Sordariales</taxon>
        <taxon>Podosporaceae</taxon>
        <taxon>Cladorrhinum</taxon>
    </lineage>
</organism>
<reference evidence="3" key="1">
    <citation type="journal article" date="2023" name="Mol. Phylogenet. Evol.">
        <title>Genome-scale phylogeny and comparative genomics of the fungal order Sordariales.</title>
        <authorList>
            <person name="Hensen N."/>
            <person name="Bonometti L."/>
            <person name="Westerberg I."/>
            <person name="Brannstrom I.O."/>
            <person name="Guillou S."/>
            <person name="Cros-Aarteil S."/>
            <person name="Calhoun S."/>
            <person name="Haridas S."/>
            <person name="Kuo A."/>
            <person name="Mondo S."/>
            <person name="Pangilinan J."/>
            <person name="Riley R."/>
            <person name="LaButti K."/>
            <person name="Andreopoulos B."/>
            <person name="Lipzen A."/>
            <person name="Chen C."/>
            <person name="Yan M."/>
            <person name="Daum C."/>
            <person name="Ng V."/>
            <person name="Clum A."/>
            <person name="Steindorff A."/>
            <person name="Ohm R.A."/>
            <person name="Martin F."/>
            <person name="Silar P."/>
            <person name="Natvig D.O."/>
            <person name="Lalanne C."/>
            <person name="Gautier V."/>
            <person name="Ament-Velasquez S.L."/>
            <person name="Kruys A."/>
            <person name="Hutchinson M.I."/>
            <person name="Powell A.J."/>
            <person name="Barry K."/>
            <person name="Miller A.N."/>
            <person name="Grigoriev I.V."/>
            <person name="Debuchy R."/>
            <person name="Gladieux P."/>
            <person name="Hiltunen Thoren M."/>
            <person name="Johannesson H."/>
        </authorList>
    </citation>
    <scope>NUCLEOTIDE SEQUENCE</scope>
    <source>
        <strain evidence="3">PSN324</strain>
    </source>
</reference>
<comment type="caution">
    <text evidence="3">The sequence shown here is derived from an EMBL/GenBank/DDBJ whole genome shotgun (WGS) entry which is preliminary data.</text>
</comment>
<dbReference type="Proteomes" id="UP001321749">
    <property type="component" value="Unassembled WGS sequence"/>
</dbReference>
<protein>
    <recommendedName>
        <fullName evidence="2">BTB domain-containing protein</fullName>
    </recommendedName>
</protein>
<feature type="domain" description="BTB" evidence="2">
    <location>
        <begin position="14"/>
        <end position="78"/>
    </location>
</feature>
<keyword evidence="4" id="KW-1185">Reference proteome</keyword>
<dbReference type="CDD" id="cd18186">
    <property type="entry name" value="BTB_POZ_ZBTB_KLHL-like"/>
    <property type="match status" value="1"/>
</dbReference>
<dbReference type="SUPFAM" id="SSF54695">
    <property type="entry name" value="POZ domain"/>
    <property type="match status" value="1"/>
</dbReference>
<dbReference type="PROSITE" id="PS50097">
    <property type="entry name" value="BTB"/>
    <property type="match status" value="1"/>
</dbReference>
<proteinExistence type="predicted"/>
<dbReference type="AlphaFoldDB" id="A0AAV9HK72"/>
<feature type="region of interest" description="Disordered" evidence="1">
    <location>
        <begin position="252"/>
        <end position="280"/>
    </location>
</feature>
<evidence type="ECO:0000259" key="2">
    <source>
        <dbReference type="PROSITE" id="PS50097"/>
    </source>
</evidence>
<gene>
    <name evidence="3" type="ORF">QBC42DRAFT_179107</name>
</gene>
<evidence type="ECO:0000313" key="4">
    <source>
        <dbReference type="Proteomes" id="UP001321749"/>
    </source>
</evidence>
<dbReference type="PANTHER" id="PTHR47843:SF2">
    <property type="entry name" value="BTB DOMAIN-CONTAINING PROTEIN"/>
    <property type="match status" value="1"/>
</dbReference>
<dbReference type="Pfam" id="PF00651">
    <property type="entry name" value="BTB"/>
    <property type="match status" value="1"/>
</dbReference>
<sequence length="280" mass="31669">MAANDLSSSWMTERIVFITVDTGPNKKRFSVHEKLITANSPFFDDYFNSVSQGEDPPELLRLPDVDVNHFAKFMNWLYATSWLDGTVRARTFRFPRPGSAESGGMSVRDYLAMYVMGYRFQMHALRNAIVDVLYDYYSQPALEPPAAATNMEDVKFIFDQTPNDSPMRRYLVCQLLFYFFDGKRAGKPLPKEWATVLGEANDISFSMFRMLNDWGWSFNNQVPAMVIKTRNYFYDEASKVVKIEEGEGAAGGFGAMQAPRRDGSGSGGQGQGPQRVVLDV</sequence>
<dbReference type="EMBL" id="MU864996">
    <property type="protein sequence ID" value="KAK4461186.1"/>
    <property type="molecule type" value="Genomic_DNA"/>
</dbReference>
<dbReference type="InterPro" id="IPR000210">
    <property type="entry name" value="BTB/POZ_dom"/>
</dbReference>
<evidence type="ECO:0000256" key="1">
    <source>
        <dbReference type="SAM" id="MobiDB-lite"/>
    </source>
</evidence>
<dbReference type="Gene3D" id="3.30.710.10">
    <property type="entry name" value="Potassium Channel Kv1.1, Chain A"/>
    <property type="match status" value="1"/>
</dbReference>
<accession>A0AAV9HK72</accession>
<reference evidence="3" key="2">
    <citation type="submission" date="2023-06" db="EMBL/GenBank/DDBJ databases">
        <authorList>
            <consortium name="Lawrence Berkeley National Laboratory"/>
            <person name="Mondo S.J."/>
            <person name="Hensen N."/>
            <person name="Bonometti L."/>
            <person name="Westerberg I."/>
            <person name="Brannstrom I.O."/>
            <person name="Guillou S."/>
            <person name="Cros-Aarteil S."/>
            <person name="Calhoun S."/>
            <person name="Haridas S."/>
            <person name="Kuo A."/>
            <person name="Pangilinan J."/>
            <person name="Riley R."/>
            <person name="Labutti K."/>
            <person name="Andreopoulos B."/>
            <person name="Lipzen A."/>
            <person name="Chen C."/>
            <person name="Yanf M."/>
            <person name="Daum C."/>
            <person name="Ng V."/>
            <person name="Clum A."/>
            <person name="Steindorff A."/>
            <person name="Ohm R."/>
            <person name="Martin F."/>
            <person name="Silar P."/>
            <person name="Natvig D."/>
            <person name="Lalanne C."/>
            <person name="Gautier V."/>
            <person name="Ament-Velasquez S.L."/>
            <person name="Kruys A."/>
            <person name="Hutchinson M.I."/>
            <person name="Powell A.J."/>
            <person name="Barry K."/>
            <person name="Miller A.N."/>
            <person name="Grigoriev I.V."/>
            <person name="Debuchy R."/>
            <person name="Gladieux P."/>
            <person name="Thoren M.H."/>
            <person name="Johannesson H."/>
        </authorList>
    </citation>
    <scope>NUCLEOTIDE SEQUENCE</scope>
    <source>
        <strain evidence="3">PSN324</strain>
    </source>
</reference>
<dbReference type="SMART" id="SM00225">
    <property type="entry name" value="BTB"/>
    <property type="match status" value="1"/>
</dbReference>
<evidence type="ECO:0000313" key="3">
    <source>
        <dbReference type="EMBL" id="KAK4461186.1"/>
    </source>
</evidence>
<name>A0AAV9HK72_9PEZI</name>